<sequence length="64" mass="7187">MNVPHAFVQLTDRGKMVVSYLPAGKMEAFFALTNQWQSPPTKEEIEDAFAQHDMKVVGPPLKVD</sequence>
<dbReference type="Proteomes" id="UP000613030">
    <property type="component" value="Unassembled WGS sequence"/>
</dbReference>
<evidence type="ECO:0000313" key="1">
    <source>
        <dbReference type="EMBL" id="MBL0745495.1"/>
    </source>
</evidence>
<evidence type="ECO:0000313" key="2">
    <source>
        <dbReference type="Proteomes" id="UP000613030"/>
    </source>
</evidence>
<keyword evidence="2" id="KW-1185">Reference proteome</keyword>
<proteinExistence type="predicted"/>
<protein>
    <submittedName>
        <fullName evidence="1">Uncharacterized protein</fullName>
    </submittedName>
</protein>
<organism evidence="1 2">
    <name type="scientific">Chryseolinea lacunae</name>
    <dbReference type="NCBI Taxonomy" id="2801331"/>
    <lineage>
        <taxon>Bacteria</taxon>
        <taxon>Pseudomonadati</taxon>
        <taxon>Bacteroidota</taxon>
        <taxon>Cytophagia</taxon>
        <taxon>Cytophagales</taxon>
        <taxon>Fulvivirgaceae</taxon>
        <taxon>Chryseolinea</taxon>
    </lineage>
</organism>
<name>A0ABS1L1C4_9BACT</name>
<dbReference type="RefSeq" id="WP_202015954.1">
    <property type="nucleotide sequence ID" value="NZ_JAERRB010000017.1"/>
</dbReference>
<gene>
    <name evidence="1" type="ORF">JI741_29960</name>
</gene>
<reference evidence="1 2" key="1">
    <citation type="submission" date="2021-01" db="EMBL/GenBank/DDBJ databases">
        <title>Chryseolinea sp. Jin1 Genome sequencing and assembly.</title>
        <authorList>
            <person name="Kim I."/>
        </authorList>
    </citation>
    <scope>NUCLEOTIDE SEQUENCE [LARGE SCALE GENOMIC DNA]</scope>
    <source>
        <strain evidence="1 2">Jin1</strain>
    </source>
</reference>
<comment type="caution">
    <text evidence="1">The sequence shown here is derived from an EMBL/GenBank/DDBJ whole genome shotgun (WGS) entry which is preliminary data.</text>
</comment>
<accession>A0ABS1L1C4</accession>
<dbReference type="EMBL" id="JAERRB010000017">
    <property type="protein sequence ID" value="MBL0745495.1"/>
    <property type="molecule type" value="Genomic_DNA"/>
</dbReference>